<dbReference type="PANTHER" id="PTHR43642">
    <property type="entry name" value="HYBRID SIGNAL TRANSDUCTION HISTIDINE KINASE G"/>
    <property type="match status" value="1"/>
</dbReference>
<feature type="compositionally biased region" description="Basic and acidic residues" evidence="1">
    <location>
        <begin position="190"/>
        <end position="199"/>
    </location>
</feature>
<sequence>MKLSSLQSGTGDNNPASTTSTSVAEHCTIDNFIVREYRAVTGDVSLSVGDQSSSKSNELTTTLKGDDIHGVDMISTGTSVNIFEPYFLRCGISDNGNDQEDPTVMGRYLEVDFRLVHSHFHLQDADDCGSAAAATQQVGSICEEEDTRCCHSLGVLLHKLFHHLAPSIEREQEESGTTATGKVESGMPRTENDDLSQDKDEGDDDNKEEPAHKKSSITTTGNHSTLLQLGYPSSICLLVQSLLRCEEGENLCQYDSLDAVIKDLHLMLLDPSRFLFDNEPSLESGSMQLLFREHKLYGRENEVSVITDAFCRVSSGSREALFIGGFSGSGKTRLVNSLTARVDVAGGYVITHTFDQMSKDRPLLAVIAVFNQLCLLIQEKNYQRSQAIVKELLQAFDSDISPIGRLLPNFYAMCPELKPSMQDDERNDHVTLRSMCFTLRRFLRVVSSKAHPVVLFLDDLQWCDNSSLTVVESILCDSIESNSFVFVGSYRSNEVAEDHGIFRLINNLRSFGVPTSTVVLEGLNPADLNTMISDALCIFPRMCESLSNIVHTKTKGNPLFVLEFLRSLVDGKLLNYSLRKRRWMWDEDLVNGVEITDSVLFLLTSKMSGLPRNIQSALKVGACFGLKIVEPVVSMLSATPDYSNIRRDLEQVVEEGFMVKIGPSEFRFVHDKVQEAAYSLVPDIEKNKFHYSLGMLLYLMSKEGNKIDGVESVIADQINYDIDQLSSESPELRIEIANINELAGLKARDSSDHVRSSSYFTCAMSLLPTDRWKIHYEISLRVSFLLAESVYIRGESAEGILAEILEECHSFEDKLPAIFLLVAIHFNNQKLGDAFSICHDVLSNRGEHIPQSLNPPSQAIQLIEETSKMVERISYVDLIAMKEMDKELSITMKFYNFITTVAFFSKPEILPFFVHRMIQLTMEYGFCKYSTMGFMNYAMVLCSSSMAKRNILSASRLGKAALSCSKKRCHSSDQLPYLYCVYYGFVAFHTEPLQSCADMLQKGFEAALVHGDIGTAFANSVQCIKNLIMAGGSLSSLLVTVNYHLELSTKYRSQTGIVYHTIFRETISTLIDKGGSTNPEHHPEYQPAEDVSAILVETVYFHRAIQAYWLGHSERCLYFADKFFQMSSNKGKLNGIEMTFINGLNSFQLLRRQSSAKLRRAGKKGITELKAAASNSSWNFSNKVHLLQAEAFSLQDKDEEAAASYTSAIRSAQFSRFVHEQGLACELAAHHYKKIGDHTSAASYFKQAKQCYMQWGSQMKVDTISRELSMLEI</sequence>
<name>A0ABD3MCI1_9STRA</name>
<feature type="domain" description="Orc1-like AAA ATPase" evidence="2">
    <location>
        <begin position="295"/>
        <end position="475"/>
    </location>
</feature>
<dbReference type="Pfam" id="PF13191">
    <property type="entry name" value="AAA_16"/>
    <property type="match status" value="1"/>
</dbReference>
<accession>A0ABD3MCI1</accession>
<proteinExistence type="predicted"/>
<reference evidence="3 4" key="1">
    <citation type="submission" date="2024-10" db="EMBL/GenBank/DDBJ databases">
        <title>Updated reference genomes for cyclostephanoid diatoms.</title>
        <authorList>
            <person name="Roberts W.R."/>
            <person name="Alverson A.J."/>
        </authorList>
    </citation>
    <scope>NUCLEOTIDE SEQUENCE [LARGE SCALE GENOMIC DNA]</scope>
    <source>
        <strain evidence="3 4">AJA232-27</strain>
    </source>
</reference>
<dbReference type="SUPFAM" id="SSF52540">
    <property type="entry name" value="P-loop containing nucleoside triphosphate hydrolases"/>
    <property type="match status" value="1"/>
</dbReference>
<dbReference type="SUPFAM" id="SSF48452">
    <property type="entry name" value="TPR-like"/>
    <property type="match status" value="1"/>
</dbReference>
<evidence type="ECO:0000313" key="3">
    <source>
        <dbReference type="EMBL" id="KAL3759892.1"/>
    </source>
</evidence>
<dbReference type="InterPro" id="IPR041664">
    <property type="entry name" value="AAA_16"/>
</dbReference>
<gene>
    <name evidence="3" type="ORF">ACHAWU_007636</name>
</gene>
<evidence type="ECO:0000256" key="1">
    <source>
        <dbReference type="SAM" id="MobiDB-lite"/>
    </source>
</evidence>
<organism evidence="3 4">
    <name type="scientific">Discostella pseudostelligera</name>
    <dbReference type="NCBI Taxonomy" id="259834"/>
    <lineage>
        <taxon>Eukaryota</taxon>
        <taxon>Sar</taxon>
        <taxon>Stramenopiles</taxon>
        <taxon>Ochrophyta</taxon>
        <taxon>Bacillariophyta</taxon>
        <taxon>Coscinodiscophyceae</taxon>
        <taxon>Thalassiosirophycidae</taxon>
        <taxon>Stephanodiscales</taxon>
        <taxon>Stephanodiscaceae</taxon>
        <taxon>Discostella</taxon>
    </lineage>
</organism>
<dbReference type="InterPro" id="IPR053159">
    <property type="entry name" value="Hybrid_Histidine_Kinase"/>
</dbReference>
<dbReference type="Proteomes" id="UP001530293">
    <property type="component" value="Unassembled WGS sequence"/>
</dbReference>
<evidence type="ECO:0000259" key="2">
    <source>
        <dbReference type="Pfam" id="PF13191"/>
    </source>
</evidence>
<dbReference type="PANTHER" id="PTHR43642:SF1">
    <property type="entry name" value="HYBRID SIGNAL TRANSDUCTION HISTIDINE KINASE G"/>
    <property type="match status" value="1"/>
</dbReference>
<dbReference type="InterPro" id="IPR011990">
    <property type="entry name" value="TPR-like_helical_dom_sf"/>
</dbReference>
<feature type="region of interest" description="Disordered" evidence="1">
    <location>
        <begin position="1"/>
        <end position="22"/>
    </location>
</feature>
<dbReference type="AlphaFoldDB" id="A0ABD3MCI1"/>
<comment type="caution">
    <text evidence="3">The sequence shown here is derived from an EMBL/GenBank/DDBJ whole genome shotgun (WGS) entry which is preliminary data.</text>
</comment>
<keyword evidence="4" id="KW-1185">Reference proteome</keyword>
<dbReference type="Gene3D" id="3.40.50.300">
    <property type="entry name" value="P-loop containing nucleotide triphosphate hydrolases"/>
    <property type="match status" value="1"/>
</dbReference>
<feature type="region of interest" description="Disordered" evidence="1">
    <location>
        <begin position="168"/>
        <end position="219"/>
    </location>
</feature>
<dbReference type="EMBL" id="JALLBG020000196">
    <property type="protein sequence ID" value="KAL3759892.1"/>
    <property type="molecule type" value="Genomic_DNA"/>
</dbReference>
<protein>
    <recommendedName>
        <fullName evidence="2">Orc1-like AAA ATPase domain-containing protein</fullName>
    </recommendedName>
</protein>
<dbReference type="InterPro" id="IPR027417">
    <property type="entry name" value="P-loop_NTPase"/>
</dbReference>
<evidence type="ECO:0000313" key="4">
    <source>
        <dbReference type="Proteomes" id="UP001530293"/>
    </source>
</evidence>